<evidence type="ECO:0000256" key="1">
    <source>
        <dbReference type="ARBA" id="ARBA00004651"/>
    </source>
</evidence>
<dbReference type="InterPro" id="IPR003370">
    <property type="entry name" value="Chromate_transpt"/>
</dbReference>
<dbReference type="KEGG" id="chrm:FYK34_01235"/>
<evidence type="ECO:0000256" key="7">
    <source>
        <dbReference type="SAM" id="Phobius"/>
    </source>
</evidence>
<keyword evidence="4 7" id="KW-0812">Transmembrane</keyword>
<dbReference type="GO" id="GO:0005886">
    <property type="term" value="C:plasma membrane"/>
    <property type="evidence" value="ECO:0007669"/>
    <property type="project" value="UniProtKB-SubCell"/>
</dbReference>
<accession>A0A5C1DCA1</accession>
<comment type="subcellular location">
    <subcellularLocation>
        <location evidence="1">Cell membrane</location>
        <topology evidence="1">Multi-pass membrane protein</topology>
    </subcellularLocation>
</comment>
<evidence type="ECO:0000256" key="3">
    <source>
        <dbReference type="ARBA" id="ARBA00022475"/>
    </source>
</evidence>
<dbReference type="EMBL" id="CP043473">
    <property type="protein sequence ID" value="QEL54296.1"/>
    <property type="molecule type" value="Genomic_DNA"/>
</dbReference>
<keyword evidence="9" id="KW-1185">Reference proteome</keyword>
<protein>
    <submittedName>
        <fullName evidence="8">Chromate transporter</fullName>
    </submittedName>
</protein>
<keyword evidence="6 7" id="KW-0472">Membrane</keyword>
<name>A0A5C1DCA1_9NEIS</name>
<reference evidence="8 9" key="1">
    <citation type="submission" date="2019-08" db="EMBL/GenBank/DDBJ databases">
        <title>Chromobacterium paludis, a novel bacterium isolated from a Maryland marsh pond.</title>
        <authorList>
            <person name="Blackburn M.B."/>
            <person name="Gundersen-Rindal D.E."/>
        </authorList>
    </citation>
    <scope>NUCLEOTIDE SEQUENCE [LARGE SCALE GENOMIC DNA]</scope>
    <source>
        <strain evidence="9">IIBBL 257-1</strain>
    </source>
</reference>
<keyword evidence="3" id="KW-1003">Cell membrane</keyword>
<dbReference type="GO" id="GO:0015109">
    <property type="term" value="F:chromate transmembrane transporter activity"/>
    <property type="evidence" value="ECO:0007669"/>
    <property type="project" value="InterPro"/>
</dbReference>
<dbReference type="InterPro" id="IPR052518">
    <property type="entry name" value="CHR_Transporter"/>
</dbReference>
<feature type="transmembrane region" description="Helical" evidence="7">
    <location>
        <begin position="69"/>
        <end position="89"/>
    </location>
</feature>
<dbReference type="PANTHER" id="PTHR43663:SF1">
    <property type="entry name" value="CHROMATE TRANSPORTER"/>
    <property type="match status" value="1"/>
</dbReference>
<dbReference type="PANTHER" id="PTHR43663">
    <property type="entry name" value="CHROMATE TRANSPORT PROTEIN-RELATED"/>
    <property type="match status" value="1"/>
</dbReference>
<evidence type="ECO:0000256" key="4">
    <source>
        <dbReference type="ARBA" id="ARBA00022692"/>
    </source>
</evidence>
<evidence type="ECO:0000313" key="8">
    <source>
        <dbReference type="EMBL" id="QEL54296.1"/>
    </source>
</evidence>
<dbReference type="AlphaFoldDB" id="A0A5C1DCA1"/>
<feature type="transmembrane region" description="Helical" evidence="7">
    <location>
        <begin position="127"/>
        <end position="152"/>
    </location>
</feature>
<feature type="transmembrane region" description="Helical" evidence="7">
    <location>
        <begin position="25"/>
        <end position="48"/>
    </location>
</feature>
<evidence type="ECO:0000313" key="9">
    <source>
        <dbReference type="Proteomes" id="UP000322079"/>
    </source>
</evidence>
<sequence length="194" mass="19743">MGAAGNGALGAGLGLVDAGGEDTVILLRLLWAFACLSLLAVGGANVVLPELQRIVVEQGWMSAAQLAELFAIAQAAPGPNVLVVCLVGWHVAGVAGAMVSMLGICLPSSVLSFYVSRWWARNRDGELTAVLGRALLPLTVGLIAASACLLLQAANRDGAGWALSAAVALLAWRRNGNPLWLLLLGGVAGGLGGW</sequence>
<gene>
    <name evidence="8" type="ORF">FYK34_01235</name>
</gene>
<dbReference type="Proteomes" id="UP000322079">
    <property type="component" value="Chromosome"/>
</dbReference>
<evidence type="ECO:0000256" key="2">
    <source>
        <dbReference type="ARBA" id="ARBA00005262"/>
    </source>
</evidence>
<keyword evidence="5 7" id="KW-1133">Transmembrane helix</keyword>
<proteinExistence type="inferred from homology"/>
<evidence type="ECO:0000256" key="5">
    <source>
        <dbReference type="ARBA" id="ARBA00022989"/>
    </source>
</evidence>
<dbReference type="Pfam" id="PF02417">
    <property type="entry name" value="Chromate_transp"/>
    <property type="match status" value="1"/>
</dbReference>
<evidence type="ECO:0000256" key="6">
    <source>
        <dbReference type="ARBA" id="ARBA00023136"/>
    </source>
</evidence>
<feature type="transmembrane region" description="Helical" evidence="7">
    <location>
        <begin position="95"/>
        <end position="115"/>
    </location>
</feature>
<organism evidence="8 9">
    <name type="scientific">Chromobacterium paludis</name>
    <dbReference type="NCBI Taxonomy" id="2605945"/>
    <lineage>
        <taxon>Bacteria</taxon>
        <taxon>Pseudomonadati</taxon>
        <taxon>Pseudomonadota</taxon>
        <taxon>Betaproteobacteria</taxon>
        <taxon>Neisseriales</taxon>
        <taxon>Chromobacteriaceae</taxon>
        <taxon>Chromobacterium</taxon>
    </lineage>
</organism>
<comment type="similarity">
    <text evidence="2">Belongs to the chromate ion transporter (CHR) (TC 2.A.51) family.</text>
</comment>